<dbReference type="AlphaFoldDB" id="A0A068UUW1"/>
<reference evidence="3" key="1">
    <citation type="journal article" date="2014" name="Science">
        <title>The coffee genome provides insight into the convergent evolution of caffeine biosynthesis.</title>
        <authorList>
            <person name="Denoeud F."/>
            <person name="Carretero-Paulet L."/>
            <person name="Dereeper A."/>
            <person name="Droc G."/>
            <person name="Guyot R."/>
            <person name="Pietrella M."/>
            <person name="Zheng C."/>
            <person name="Alberti A."/>
            <person name="Anthony F."/>
            <person name="Aprea G."/>
            <person name="Aury J.M."/>
            <person name="Bento P."/>
            <person name="Bernard M."/>
            <person name="Bocs S."/>
            <person name="Campa C."/>
            <person name="Cenci A."/>
            <person name="Combes M.C."/>
            <person name="Crouzillat D."/>
            <person name="Da Silva C."/>
            <person name="Daddiego L."/>
            <person name="De Bellis F."/>
            <person name="Dussert S."/>
            <person name="Garsmeur O."/>
            <person name="Gayraud T."/>
            <person name="Guignon V."/>
            <person name="Jahn K."/>
            <person name="Jamilloux V."/>
            <person name="Joet T."/>
            <person name="Labadie K."/>
            <person name="Lan T."/>
            <person name="Leclercq J."/>
            <person name="Lepelley M."/>
            <person name="Leroy T."/>
            <person name="Li L.T."/>
            <person name="Librado P."/>
            <person name="Lopez L."/>
            <person name="Munoz A."/>
            <person name="Noel B."/>
            <person name="Pallavicini A."/>
            <person name="Perrotta G."/>
            <person name="Poncet V."/>
            <person name="Pot D."/>
            <person name="Priyono X."/>
            <person name="Rigoreau M."/>
            <person name="Rouard M."/>
            <person name="Rozas J."/>
            <person name="Tranchant-Dubreuil C."/>
            <person name="VanBuren R."/>
            <person name="Zhang Q."/>
            <person name="Andrade A.C."/>
            <person name="Argout X."/>
            <person name="Bertrand B."/>
            <person name="de Kochko A."/>
            <person name="Graziosi G."/>
            <person name="Henry R.J."/>
            <person name="Jayarama X."/>
            <person name="Ming R."/>
            <person name="Nagai C."/>
            <person name="Rounsley S."/>
            <person name="Sankoff D."/>
            <person name="Giuliano G."/>
            <person name="Albert V.A."/>
            <person name="Wincker P."/>
            <person name="Lashermes P."/>
        </authorList>
    </citation>
    <scope>NUCLEOTIDE SEQUENCE [LARGE SCALE GENOMIC DNA]</scope>
    <source>
        <strain evidence="3">cv. DH200-94</strain>
    </source>
</reference>
<dbReference type="STRING" id="49390.A0A068UUW1"/>
<feature type="transmembrane region" description="Helical" evidence="1">
    <location>
        <begin position="45"/>
        <end position="67"/>
    </location>
</feature>
<dbReference type="OrthoDB" id="1894389at2759"/>
<dbReference type="InParanoid" id="A0A068UUW1"/>
<accession>A0A068UUW1</accession>
<protein>
    <submittedName>
        <fullName evidence="2">Uncharacterized protein</fullName>
    </submittedName>
</protein>
<dbReference type="EMBL" id="HG739146">
    <property type="protein sequence ID" value="CDP12087.1"/>
    <property type="molecule type" value="Genomic_DNA"/>
</dbReference>
<dbReference type="Proteomes" id="UP000295252">
    <property type="component" value="Chromosome X"/>
</dbReference>
<dbReference type="Gene3D" id="2.60.40.1820">
    <property type="match status" value="1"/>
</dbReference>
<keyword evidence="1" id="KW-1133">Transmembrane helix</keyword>
<evidence type="ECO:0000256" key="1">
    <source>
        <dbReference type="SAM" id="Phobius"/>
    </source>
</evidence>
<dbReference type="SUPFAM" id="SSF117070">
    <property type="entry name" value="LEA14-like"/>
    <property type="match status" value="1"/>
</dbReference>
<keyword evidence="1" id="KW-0472">Membrane</keyword>
<keyword evidence="3" id="KW-1185">Reference proteome</keyword>
<gene>
    <name evidence="2" type="ORF">GSCOC_T00035466001</name>
</gene>
<dbReference type="InterPro" id="IPR055301">
    <property type="entry name" value="Lea14-like_2"/>
</dbReference>
<dbReference type="Gramene" id="CDP12087">
    <property type="protein sequence ID" value="CDP12087"/>
    <property type="gene ID" value="GSCOC_T00035466001"/>
</dbReference>
<dbReference type="PhylomeDB" id="A0A068UUW1"/>
<organism evidence="2 3">
    <name type="scientific">Coffea canephora</name>
    <name type="common">Robusta coffee</name>
    <dbReference type="NCBI Taxonomy" id="49390"/>
    <lineage>
        <taxon>Eukaryota</taxon>
        <taxon>Viridiplantae</taxon>
        <taxon>Streptophyta</taxon>
        <taxon>Embryophyta</taxon>
        <taxon>Tracheophyta</taxon>
        <taxon>Spermatophyta</taxon>
        <taxon>Magnoliopsida</taxon>
        <taxon>eudicotyledons</taxon>
        <taxon>Gunneridae</taxon>
        <taxon>Pentapetalae</taxon>
        <taxon>asterids</taxon>
        <taxon>lamiids</taxon>
        <taxon>Gentianales</taxon>
        <taxon>Rubiaceae</taxon>
        <taxon>Ixoroideae</taxon>
        <taxon>Gardenieae complex</taxon>
        <taxon>Bertiereae - Coffeeae clade</taxon>
        <taxon>Coffeeae</taxon>
        <taxon>Coffea</taxon>
    </lineage>
</organism>
<evidence type="ECO:0000313" key="3">
    <source>
        <dbReference type="Proteomes" id="UP000295252"/>
    </source>
</evidence>
<evidence type="ECO:0000313" key="2">
    <source>
        <dbReference type="EMBL" id="CDP12087.1"/>
    </source>
</evidence>
<dbReference type="OMA" id="MATDQKY"/>
<sequence length="206" mass="22932">MAEKYQQQQQVYPLAPSTIVPRSDAQESGTYESMELRKKKRMKRLAYIAAFAVFQTIIILVFALVVMRVKSPKVRLEDINVITNGNDNIRLNAQVRIKNTNFGRYKFDSSRATLTSGGVSVGEFVIPDGRARLKSTKTYYVIVDVTTPSSSGRAGSNSGLLELNAKAELTGKVEFLMVLKKKKSAEMDCTMSVNLSTNFVQDLTCQ</sequence>
<keyword evidence="1" id="KW-0812">Transmembrane</keyword>
<dbReference type="PANTHER" id="PTHR31852">
    <property type="entry name" value="LATE EMBRYOGENESIS ABUNDANT (LEA) HYDROXYPROLINE-RICH GLYCOPROTEIN FAMILY"/>
    <property type="match status" value="1"/>
</dbReference>
<proteinExistence type="predicted"/>
<name>A0A068UUW1_COFCA</name>